<dbReference type="Proteomes" id="UP000323824">
    <property type="component" value="Chromosome"/>
</dbReference>
<evidence type="ECO:0000313" key="3">
    <source>
        <dbReference type="Proteomes" id="UP000323824"/>
    </source>
</evidence>
<proteinExistence type="predicted"/>
<sequence length="184" mass="21412">MDKWSYKYSFTSGILFILSFFLKEIVLYSPKSSIIIIFVLPYIFMVLYFIGLVIGFLKYSLLNERIFLKISTIFFLVTYPILVIVELLDRSISISSISFLFILIPNILLTLSLILFSISLFIQKKIYGKTTIFQGIMALILALSFFIPPLLMFQLPFFILFFVSLTYLVNKKLKDKNEFKGVLI</sequence>
<protein>
    <submittedName>
        <fullName evidence="2">Uncharacterized protein</fullName>
    </submittedName>
</protein>
<reference evidence="2 3" key="2">
    <citation type="submission" date="2019-09" db="EMBL/GenBank/DDBJ databases">
        <title>Complete Genome Sequence and Methylome Analysis of free living Spirochaetas.</title>
        <authorList>
            <person name="Leshcheva N."/>
            <person name="Mikheeva N."/>
        </authorList>
    </citation>
    <scope>NUCLEOTIDE SEQUENCE [LARGE SCALE GENOMIC DNA]</scope>
    <source>
        <strain evidence="2 3">P</strain>
    </source>
</reference>
<dbReference type="RefSeq" id="WP_149566517.1">
    <property type="nucleotide sequence ID" value="NZ_CP035807.1"/>
</dbReference>
<feature type="transmembrane region" description="Helical" evidence="1">
    <location>
        <begin position="153"/>
        <end position="170"/>
    </location>
</feature>
<organism evidence="2 3">
    <name type="scientific">Thiospirochaeta perfilievii</name>
    <dbReference type="NCBI Taxonomy" id="252967"/>
    <lineage>
        <taxon>Bacteria</taxon>
        <taxon>Pseudomonadati</taxon>
        <taxon>Spirochaetota</taxon>
        <taxon>Spirochaetia</taxon>
        <taxon>Spirochaetales</taxon>
        <taxon>Spirochaetaceae</taxon>
        <taxon>Thiospirochaeta</taxon>
    </lineage>
</organism>
<dbReference type="AlphaFoldDB" id="A0A5C1Q7A8"/>
<gene>
    <name evidence="2" type="ORF">EW093_00565</name>
</gene>
<evidence type="ECO:0000256" key="1">
    <source>
        <dbReference type="SAM" id="Phobius"/>
    </source>
</evidence>
<keyword evidence="3" id="KW-1185">Reference proteome</keyword>
<accession>A0A5C1Q7A8</accession>
<feature type="transmembrane region" description="Helical" evidence="1">
    <location>
        <begin position="66"/>
        <end position="85"/>
    </location>
</feature>
<feature type="transmembrane region" description="Helical" evidence="1">
    <location>
        <begin position="97"/>
        <end position="118"/>
    </location>
</feature>
<keyword evidence="1" id="KW-0472">Membrane</keyword>
<evidence type="ECO:0000313" key="2">
    <source>
        <dbReference type="EMBL" id="QEN03257.1"/>
    </source>
</evidence>
<reference evidence="2 3" key="1">
    <citation type="submission" date="2019-02" db="EMBL/GenBank/DDBJ databases">
        <authorList>
            <person name="Fomenkov A."/>
            <person name="Dubinina G."/>
            <person name="Grabovich M."/>
            <person name="Vincze T."/>
            <person name="Roberts R.J."/>
        </authorList>
    </citation>
    <scope>NUCLEOTIDE SEQUENCE [LARGE SCALE GENOMIC DNA]</scope>
    <source>
        <strain evidence="2 3">P</strain>
    </source>
</reference>
<keyword evidence="1" id="KW-1133">Transmembrane helix</keyword>
<dbReference type="KEGG" id="sper:EW093_00565"/>
<feature type="transmembrane region" description="Helical" evidence="1">
    <location>
        <begin position="7"/>
        <end position="28"/>
    </location>
</feature>
<dbReference type="EMBL" id="CP035807">
    <property type="protein sequence ID" value="QEN03257.1"/>
    <property type="molecule type" value="Genomic_DNA"/>
</dbReference>
<keyword evidence="1" id="KW-0812">Transmembrane</keyword>
<feature type="transmembrane region" description="Helical" evidence="1">
    <location>
        <begin position="34"/>
        <end position="54"/>
    </location>
</feature>
<name>A0A5C1Q7A8_9SPIO</name>